<dbReference type="GO" id="GO:0003885">
    <property type="term" value="F:D-arabinono-1,4-lactone oxidase activity"/>
    <property type="evidence" value="ECO:0007669"/>
    <property type="project" value="InterPro"/>
</dbReference>
<dbReference type="InterPro" id="IPR036318">
    <property type="entry name" value="FAD-bd_PCMH-like_sf"/>
</dbReference>
<dbReference type="PIRSF" id="PIRSF000136">
    <property type="entry name" value="LGO_GLO"/>
    <property type="match status" value="1"/>
</dbReference>
<dbReference type="Pfam" id="PF04030">
    <property type="entry name" value="ALO"/>
    <property type="match status" value="1"/>
</dbReference>
<gene>
    <name evidence="4" type="ORF">AFM12_14885</name>
</gene>
<dbReference type="InterPro" id="IPR016169">
    <property type="entry name" value="FAD-bd_PCMH_sub2"/>
</dbReference>
<keyword evidence="5" id="KW-1185">Reference proteome</keyword>
<dbReference type="Pfam" id="PF01565">
    <property type="entry name" value="FAD_binding_4"/>
    <property type="match status" value="1"/>
</dbReference>
<dbReference type="PANTHER" id="PTHR43762">
    <property type="entry name" value="L-GULONOLACTONE OXIDASE"/>
    <property type="match status" value="1"/>
</dbReference>
<dbReference type="SUPFAM" id="SSF56176">
    <property type="entry name" value="FAD-binding/transporter-associated domain-like"/>
    <property type="match status" value="1"/>
</dbReference>
<dbReference type="InterPro" id="IPR016166">
    <property type="entry name" value="FAD-bd_PCMH"/>
</dbReference>
<dbReference type="InterPro" id="IPR016171">
    <property type="entry name" value="Vanillyl_alc_oxidase_C-sub2"/>
</dbReference>
<dbReference type="PANTHER" id="PTHR43762:SF1">
    <property type="entry name" value="D-ARABINONO-1,4-LACTONE OXIDASE"/>
    <property type="match status" value="1"/>
</dbReference>
<dbReference type="GO" id="GO:0080049">
    <property type="term" value="F:L-gulono-1,4-lactone dehydrogenase activity"/>
    <property type="evidence" value="ECO:0007669"/>
    <property type="project" value="TreeGrafter"/>
</dbReference>
<evidence type="ECO:0000256" key="1">
    <source>
        <dbReference type="ARBA" id="ARBA00022827"/>
    </source>
</evidence>
<comment type="caution">
    <text evidence="4">The sequence shown here is derived from an EMBL/GenBank/DDBJ whole genome shotgun (WGS) entry which is preliminary data.</text>
</comment>
<dbReference type="InterPro" id="IPR006094">
    <property type="entry name" value="Oxid_FAD_bind_N"/>
</dbReference>
<sequence>MKRRQFVHAATALTAGSLFSPLISCSSEEKKMTGIAIKNWAGNLTYATGDISYPLTTEEIQQLVKDQKQLRALGTKHCFNQIADSKHYLLSQQKRQQMINLDKEKHQVTIEAGTRYGDFCKLIEEEGYALRNLASLPHISVAGAAATATHGSGVGNGGLATEVSGFKIIKANGDLVEISKEKEPETFNGLAVHLGCLGVITEVTLDLVPSYQVEQRVYRNLPMAALETHFEEVMSAGYSVSLFTDWQNENVNQVWIKSRSDSDSIMKDPEFFGAKLADKDMHPIDTESSENCTDQMGVPGPWYDRLPHFKMDFMPSKGEELQAEFHVPFENAFKAMKQIEQIKDDVFPHLFISEIRSIAGDDIWMSPFYQQKSVAIHFTLKPHKEVHTKVLPKIEAALQPFGVRPHWGKLFTIPGKTLQAKYSKLDDFKALVAEYDPDGKFRNEFIQKNLYS</sequence>
<organism evidence="4 5">
    <name type="scientific">Jiulongibacter sediminis</name>
    <dbReference type="NCBI Taxonomy" id="1605367"/>
    <lineage>
        <taxon>Bacteria</taxon>
        <taxon>Pseudomonadati</taxon>
        <taxon>Bacteroidota</taxon>
        <taxon>Cytophagia</taxon>
        <taxon>Cytophagales</taxon>
        <taxon>Leadbetterellaceae</taxon>
        <taxon>Jiulongibacter</taxon>
    </lineage>
</organism>
<dbReference type="EMBL" id="LGTQ01000012">
    <property type="protein sequence ID" value="KPM47106.1"/>
    <property type="molecule type" value="Genomic_DNA"/>
</dbReference>
<dbReference type="Gene3D" id="1.10.45.10">
    <property type="entry name" value="Vanillyl-alcohol Oxidase, Chain A, domain 4"/>
    <property type="match status" value="1"/>
</dbReference>
<evidence type="ECO:0000259" key="3">
    <source>
        <dbReference type="PROSITE" id="PS51387"/>
    </source>
</evidence>
<dbReference type="GO" id="GO:0016020">
    <property type="term" value="C:membrane"/>
    <property type="evidence" value="ECO:0007669"/>
    <property type="project" value="InterPro"/>
</dbReference>
<feature type="domain" description="FAD-binding PCMH-type" evidence="3">
    <location>
        <begin position="44"/>
        <end position="210"/>
    </location>
</feature>
<dbReference type="GO" id="GO:0071949">
    <property type="term" value="F:FAD binding"/>
    <property type="evidence" value="ECO:0007669"/>
    <property type="project" value="InterPro"/>
</dbReference>
<name>A0A0P7BZM3_9BACT</name>
<proteinExistence type="predicted"/>
<accession>A0A0P7BZM3</accession>
<dbReference type="AlphaFoldDB" id="A0A0P7BZM3"/>
<dbReference type="PATRIC" id="fig|1605367.3.peg.395"/>
<dbReference type="Gene3D" id="3.30.70.2530">
    <property type="match status" value="1"/>
</dbReference>
<dbReference type="Gene3D" id="3.30.465.10">
    <property type="match status" value="1"/>
</dbReference>
<dbReference type="OrthoDB" id="9800184at2"/>
<evidence type="ECO:0000313" key="4">
    <source>
        <dbReference type="EMBL" id="KPM47106.1"/>
    </source>
</evidence>
<keyword evidence="2" id="KW-0560">Oxidoreductase</keyword>
<dbReference type="InterPro" id="IPR010031">
    <property type="entry name" value="FAD_lactone_oxidase-like"/>
</dbReference>
<keyword evidence="1" id="KW-0274">FAD</keyword>
<dbReference type="Gene3D" id="3.30.70.2520">
    <property type="match status" value="1"/>
</dbReference>
<dbReference type="STRING" id="1605367.AFM12_14885"/>
<keyword evidence="1" id="KW-0285">Flavoprotein</keyword>
<protein>
    <submittedName>
        <fullName evidence="4">FAD-binding protein</fullName>
    </submittedName>
</protein>
<evidence type="ECO:0000256" key="2">
    <source>
        <dbReference type="ARBA" id="ARBA00023002"/>
    </source>
</evidence>
<reference evidence="4 5" key="1">
    <citation type="submission" date="2015-07" db="EMBL/GenBank/DDBJ databases">
        <title>The draft genome sequence of Leadbetterella sp. JN14-9.</title>
        <authorList>
            <person name="Liu Y."/>
            <person name="Du J."/>
            <person name="Shao Z."/>
        </authorList>
    </citation>
    <scope>NUCLEOTIDE SEQUENCE [LARGE SCALE GENOMIC DNA]</scope>
    <source>
        <strain evidence="4 5">JN14-9</strain>
    </source>
</reference>
<evidence type="ECO:0000313" key="5">
    <source>
        <dbReference type="Proteomes" id="UP000050454"/>
    </source>
</evidence>
<dbReference type="Gene3D" id="3.30.43.10">
    <property type="entry name" value="Uridine Diphospho-n-acetylenolpyruvylglucosamine Reductase, domain 2"/>
    <property type="match status" value="1"/>
</dbReference>
<dbReference type="PROSITE" id="PS51387">
    <property type="entry name" value="FAD_PCMH"/>
    <property type="match status" value="1"/>
</dbReference>
<dbReference type="RefSeq" id="WP_055149654.1">
    <property type="nucleotide sequence ID" value="NZ_JXSZ01000012.1"/>
</dbReference>
<dbReference type="InterPro" id="IPR007173">
    <property type="entry name" value="ALO_C"/>
</dbReference>
<dbReference type="InterPro" id="IPR016167">
    <property type="entry name" value="FAD-bd_PCMH_sub1"/>
</dbReference>
<dbReference type="Proteomes" id="UP000050454">
    <property type="component" value="Unassembled WGS sequence"/>
</dbReference>